<dbReference type="AlphaFoldDB" id="A0A088E307"/>
<reference evidence="7 13" key="1">
    <citation type="journal article" date="2014" name="J. Bacteriol.">
        <title>Role of an Archaeal PitA Transporter in the Copper and Arsenic Resistance of Metallosphaera sedula, an Extreme Thermoacidophile.</title>
        <authorList>
            <person name="McCarthy S."/>
            <person name="Ai C."/>
            <person name="Wheaton G."/>
            <person name="Tevatia R."/>
            <person name="Eckrich V."/>
            <person name="Kelly R."/>
            <person name="Blum P."/>
        </authorList>
    </citation>
    <scope>NUCLEOTIDE SEQUENCE [LARGE SCALE GENOMIC DNA]</scope>
    <source>
        <strain evidence="7 13">CuR1</strain>
    </source>
</reference>
<dbReference type="PATRIC" id="fig|43687.5.peg.501"/>
<gene>
    <name evidence="7" type="ORF">HA72_0487</name>
    <name evidence="8" type="ORF">MsedA_0501</name>
    <name evidence="9" type="ORF">MsedB_0501</name>
    <name evidence="10" type="ORF">MsedC_0500</name>
    <name evidence="11" type="ORF">MsedD_0501</name>
    <name evidence="12" type="ORF">MsedE_0501</name>
</gene>
<dbReference type="SUPFAM" id="SSF55424">
    <property type="entry name" value="FAD/NAD-linked reductases, dimerisation (C-terminal) domain"/>
    <property type="match status" value="1"/>
</dbReference>
<organism evidence="7 13">
    <name type="scientific">Metallosphaera sedula</name>
    <dbReference type="NCBI Taxonomy" id="43687"/>
    <lineage>
        <taxon>Archaea</taxon>
        <taxon>Thermoproteota</taxon>
        <taxon>Thermoprotei</taxon>
        <taxon>Sulfolobales</taxon>
        <taxon>Sulfolobaceae</taxon>
        <taxon>Metallosphaera</taxon>
    </lineage>
</organism>
<dbReference type="Pfam" id="PF14759">
    <property type="entry name" value="Reductase_C"/>
    <property type="match status" value="1"/>
</dbReference>
<dbReference type="SUPFAM" id="SSF51905">
    <property type="entry name" value="FAD/NAD(P)-binding domain"/>
    <property type="match status" value="1"/>
</dbReference>
<dbReference type="PRINTS" id="PR00368">
    <property type="entry name" value="FADPNR"/>
</dbReference>
<dbReference type="PRINTS" id="PR00469">
    <property type="entry name" value="PNDRDTASEII"/>
</dbReference>
<evidence type="ECO:0000256" key="4">
    <source>
        <dbReference type="ARBA" id="ARBA00023002"/>
    </source>
</evidence>
<dbReference type="OrthoDB" id="28009at2157"/>
<evidence type="ECO:0000256" key="2">
    <source>
        <dbReference type="ARBA" id="ARBA00022630"/>
    </source>
</evidence>
<dbReference type="Proteomes" id="UP000056255">
    <property type="component" value="Chromosome"/>
</dbReference>
<dbReference type="Gene3D" id="3.30.390.30">
    <property type="match status" value="1"/>
</dbReference>
<dbReference type="GeneID" id="91754937"/>
<evidence type="ECO:0000313" key="9">
    <source>
        <dbReference type="EMBL" id="AKV75862.1"/>
    </source>
</evidence>
<dbReference type="PANTHER" id="PTHR43557:SF2">
    <property type="entry name" value="RIESKE DOMAIN-CONTAINING PROTEIN-RELATED"/>
    <property type="match status" value="1"/>
</dbReference>
<evidence type="ECO:0000313" key="16">
    <source>
        <dbReference type="Proteomes" id="UP000062398"/>
    </source>
</evidence>
<dbReference type="OMA" id="IHHFWTF"/>
<dbReference type="Proteomes" id="UP000029084">
    <property type="component" value="Chromosome"/>
</dbReference>
<evidence type="ECO:0000259" key="5">
    <source>
        <dbReference type="Pfam" id="PF07992"/>
    </source>
</evidence>
<reference evidence="15 16" key="2">
    <citation type="journal article" date="2015" name="Genome Announc.">
        <title>Complete Genome Sequences of Evolved Arsenate-Resistant Metallosphaera sedula Strains.</title>
        <authorList>
            <person name="Ai C."/>
            <person name="McCarthy S."/>
            <person name="Schackwitz W."/>
            <person name="Martin J."/>
            <person name="Lipzen A."/>
            <person name="Blum P."/>
        </authorList>
    </citation>
    <scope>NUCLEOTIDE SEQUENCE [LARGE SCALE GENOMIC DNA]</scope>
    <source>
        <strain evidence="10 16">ARS120-1</strain>
        <strain evidence="11 15">ARS120-2</strain>
        <strain evidence="8 18">ARS50-1</strain>
        <strain evidence="9 17">ARS50-2</strain>
    </source>
</reference>
<dbReference type="Proteomes" id="UP000068832">
    <property type="component" value="Chromosome"/>
</dbReference>
<dbReference type="InterPro" id="IPR023753">
    <property type="entry name" value="FAD/NAD-binding_dom"/>
</dbReference>
<name>A0A088E307_9CREN</name>
<evidence type="ECO:0000313" key="13">
    <source>
        <dbReference type="Proteomes" id="UP000029084"/>
    </source>
</evidence>
<dbReference type="EMBL" id="CP008822">
    <property type="protein sequence ID" value="AIM26651.1"/>
    <property type="molecule type" value="Genomic_DNA"/>
</dbReference>
<evidence type="ECO:0000259" key="6">
    <source>
        <dbReference type="Pfam" id="PF14759"/>
    </source>
</evidence>
<dbReference type="InterPro" id="IPR050446">
    <property type="entry name" value="FAD-oxidoreductase/Apoptosis"/>
</dbReference>
<keyword evidence="4" id="KW-0560">Oxidoreductase</keyword>
<dbReference type="Proteomes" id="UP000062475">
    <property type="component" value="Chromosome"/>
</dbReference>
<protein>
    <submittedName>
        <fullName evidence="7 8">Pyridine nucleotide-disulfide oxidoreductase</fullName>
    </submittedName>
</protein>
<dbReference type="EMBL" id="CP012175">
    <property type="protein sequence ID" value="AKV80356.1"/>
    <property type="molecule type" value="Genomic_DNA"/>
</dbReference>
<dbReference type="EMBL" id="CP012176">
    <property type="protein sequence ID" value="AKV82604.1"/>
    <property type="molecule type" value="Genomic_DNA"/>
</dbReference>
<evidence type="ECO:0000256" key="3">
    <source>
        <dbReference type="ARBA" id="ARBA00022827"/>
    </source>
</evidence>
<dbReference type="RefSeq" id="WP_012020452.1">
    <property type="nucleotide sequence ID" value="NZ_AP019770.1"/>
</dbReference>
<dbReference type="EMBL" id="CP012174">
    <property type="protein sequence ID" value="AKV78111.1"/>
    <property type="molecule type" value="Genomic_DNA"/>
</dbReference>
<dbReference type="PANTHER" id="PTHR43557">
    <property type="entry name" value="APOPTOSIS-INDUCING FACTOR 1"/>
    <property type="match status" value="1"/>
</dbReference>
<dbReference type="Proteomes" id="UP000061362">
    <property type="component" value="Chromosome"/>
</dbReference>
<comment type="cofactor">
    <cofactor evidence="1">
        <name>FAD</name>
        <dbReference type="ChEBI" id="CHEBI:57692"/>
    </cofactor>
</comment>
<evidence type="ECO:0000313" key="17">
    <source>
        <dbReference type="Proteomes" id="UP000062475"/>
    </source>
</evidence>
<evidence type="ECO:0000313" key="14">
    <source>
        <dbReference type="Proteomes" id="UP000056255"/>
    </source>
</evidence>
<evidence type="ECO:0000313" key="7">
    <source>
        <dbReference type="EMBL" id="AIM26651.1"/>
    </source>
</evidence>
<dbReference type="EMBL" id="CP012172">
    <property type="protein sequence ID" value="AKV73621.1"/>
    <property type="molecule type" value="Genomic_DNA"/>
</dbReference>
<feature type="domain" description="FAD/NAD(P)-binding" evidence="5">
    <location>
        <begin position="6"/>
        <end position="295"/>
    </location>
</feature>
<dbReference type="Pfam" id="PF07992">
    <property type="entry name" value="Pyr_redox_2"/>
    <property type="match status" value="1"/>
</dbReference>
<evidence type="ECO:0000313" key="11">
    <source>
        <dbReference type="EMBL" id="AKV80356.1"/>
    </source>
</evidence>
<dbReference type="InterPro" id="IPR016156">
    <property type="entry name" value="FAD/NAD-linked_Rdtase_dimer_sf"/>
</dbReference>
<accession>A0A088E307</accession>
<proteinExistence type="predicted"/>
<evidence type="ECO:0000313" key="8">
    <source>
        <dbReference type="EMBL" id="AKV73621.1"/>
    </source>
</evidence>
<evidence type="ECO:0000313" key="12">
    <source>
        <dbReference type="EMBL" id="AKV82604.1"/>
    </source>
</evidence>
<feature type="domain" description="Reductase C-terminal" evidence="6">
    <location>
        <begin position="315"/>
        <end position="395"/>
    </location>
</feature>
<sequence>MRTSTRYLIIGSGVSGYHALDELINADPKVDMIMVTNDSSLPYDRPPLSKEYMRGEVDRESIFFKLPETHRDRIRTGITVERIKANVAQLSNGDEIEFEKVLIATGGRPRKLNVPGGDRVKYLRTLDDADRIREKAKTSRSALIVGAGFIGMEVGASLTKLGIQVQMVEVKPYIWSTFVDERVSRFFQEYFEKRGVKFLLNESVNAFEERGRVKATLSSGGEIEADLVLVATGIQPNVELAERSGISVNNGILVDKHLRASLDNVYASGDVANIEDPVSGKRRRIEHWNNAEYTGRLAARNMMGKEEEYDFLSTVWSDIFDLHIESAGETTGYDEYVVRGKMEDLSFNVIYIKEGLVNGYVAVNRPGEELEALNSIIKERREVSPERLGNEDIELT</sequence>
<keyword evidence="2" id="KW-0285">Flavoprotein</keyword>
<dbReference type="InterPro" id="IPR036188">
    <property type="entry name" value="FAD/NAD-bd_sf"/>
</dbReference>
<keyword evidence="3" id="KW-0274">FAD</keyword>
<dbReference type="GO" id="GO:0016651">
    <property type="term" value="F:oxidoreductase activity, acting on NAD(P)H"/>
    <property type="evidence" value="ECO:0007669"/>
    <property type="project" value="TreeGrafter"/>
</dbReference>
<dbReference type="InterPro" id="IPR028202">
    <property type="entry name" value="Reductase_C"/>
</dbReference>
<evidence type="ECO:0000313" key="10">
    <source>
        <dbReference type="EMBL" id="AKV78111.1"/>
    </source>
</evidence>
<evidence type="ECO:0000313" key="15">
    <source>
        <dbReference type="Proteomes" id="UP000061362"/>
    </source>
</evidence>
<dbReference type="Gene3D" id="3.50.50.60">
    <property type="entry name" value="FAD/NAD(P)-binding domain"/>
    <property type="match status" value="2"/>
</dbReference>
<reference evidence="12 14" key="3">
    <citation type="submission" date="2015-07" db="EMBL/GenBank/DDBJ databases">
        <title>Physiological, transcriptional responses and genome re-sequencing of acid resistant extremely thermoacidophilic Metallosphaera sedula SARC-M1.</title>
        <authorList>
            <person name="Ai C."/>
            <person name="McCarthy S."/>
            <person name="Eckrich V."/>
            <person name="Rudrappa D."/>
            <person name="Qiu G."/>
            <person name="Blum P."/>
        </authorList>
    </citation>
    <scope>NUCLEOTIDE SEQUENCE [LARGE SCALE GENOMIC DNA]</scope>
    <source>
        <strain evidence="12 14">SARC-M1</strain>
    </source>
</reference>
<evidence type="ECO:0000256" key="1">
    <source>
        <dbReference type="ARBA" id="ARBA00001974"/>
    </source>
</evidence>
<dbReference type="EMBL" id="CP012173">
    <property type="protein sequence ID" value="AKV75862.1"/>
    <property type="molecule type" value="Genomic_DNA"/>
</dbReference>
<dbReference type="Proteomes" id="UP000062398">
    <property type="component" value="Chromosome"/>
</dbReference>
<dbReference type="GO" id="GO:0005737">
    <property type="term" value="C:cytoplasm"/>
    <property type="evidence" value="ECO:0007669"/>
    <property type="project" value="TreeGrafter"/>
</dbReference>
<evidence type="ECO:0000313" key="18">
    <source>
        <dbReference type="Proteomes" id="UP000068832"/>
    </source>
</evidence>